<dbReference type="PROSITE" id="PS50102">
    <property type="entry name" value="RRM"/>
    <property type="match status" value="1"/>
</dbReference>
<accession>A0AAJ0C3L8</accession>
<feature type="domain" description="NTF2" evidence="5">
    <location>
        <begin position="40"/>
        <end position="155"/>
    </location>
</feature>
<dbReference type="SUPFAM" id="SSF54928">
    <property type="entry name" value="RNA-binding domain, RBD"/>
    <property type="match status" value="1"/>
</dbReference>
<dbReference type="GO" id="GO:0016579">
    <property type="term" value="P:protein deubiquitination"/>
    <property type="evidence" value="ECO:0007669"/>
    <property type="project" value="TreeGrafter"/>
</dbReference>
<evidence type="ECO:0000259" key="4">
    <source>
        <dbReference type="PROSITE" id="PS50102"/>
    </source>
</evidence>
<feature type="compositionally biased region" description="Polar residues" evidence="3">
    <location>
        <begin position="16"/>
        <end position="33"/>
    </location>
</feature>
<dbReference type="Pfam" id="PF02136">
    <property type="entry name" value="NTF2"/>
    <property type="match status" value="1"/>
</dbReference>
<dbReference type="AlphaFoldDB" id="A0AAJ0C3L8"/>
<dbReference type="GO" id="GO:1990904">
    <property type="term" value="C:ribonucleoprotein complex"/>
    <property type="evidence" value="ECO:0007669"/>
    <property type="project" value="TreeGrafter"/>
</dbReference>
<feature type="compositionally biased region" description="Basic and acidic residues" evidence="3">
    <location>
        <begin position="167"/>
        <end position="180"/>
    </location>
</feature>
<feature type="region of interest" description="Disordered" evidence="3">
    <location>
        <begin position="159"/>
        <end position="395"/>
    </location>
</feature>
<protein>
    <submittedName>
        <fullName evidence="6">Ntf2 and rrm domain-containing protein</fullName>
    </submittedName>
</protein>
<feature type="region of interest" description="Disordered" evidence="3">
    <location>
        <begin position="1"/>
        <end position="33"/>
    </location>
</feature>
<dbReference type="Gene3D" id="3.30.70.330">
    <property type="match status" value="1"/>
</dbReference>
<dbReference type="CDD" id="cd00780">
    <property type="entry name" value="NTF2"/>
    <property type="match status" value="1"/>
</dbReference>
<feature type="compositionally biased region" description="Basic and acidic residues" evidence="3">
    <location>
        <begin position="190"/>
        <end position="223"/>
    </location>
</feature>
<dbReference type="Gene3D" id="3.10.450.50">
    <property type="match status" value="1"/>
</dbReference>
<dbReference type="Pfam" id="PF00076">
    <property type="entry name" value="RRM_1"/>
    <property type="match status" value="1"/>
</dbReference>
<feature type="compositionally biased region" description="Low complexity" evidence="3">
    <location>
        <begin position="521"/>
        <end position="530"/>
    </location>
</feature>
<comment type="caution">
    <text evidence="6">The sequence shown here is derived from an EMBL/GenBank/DDBJ whole genome shotgun (WGS) entry which is preliminary data.</text>
</comment>
<feature type="compositionally biased region" description="Low complexity" evidence="3">
    <location>
        <begin position="282"/>
        <end position="293"/>
    </location>
</feature>
<dbReference type="GeneID" id="85307029"/>
<dbReference type="InterPro" id="IPR035979">
    <property type="entry name" value="RBD_domain_sf"/>
</dbReference>
<evidence type="ECO:0000313" key="7">
    <source>
        <dbReference type="Proteomes" id="UP001244011"/>
    </source>
</evidence>
<dbReference type="RefSeq" id="XP_060285543.1">
    <property type="nucleotide sequence ID" value="XM_060423842.1"/>
</dbReference>
<dbReference type="InterPro" id="IPR039539">
    <property type="entry name" value="Ras_GTPase_bind_prot"/>
</dbReference>
<evidence type="ECO:0000256" key="2">
    <source>
        <dbReference type="PROSITE-ProRule" id="PRU00176"/>
    </source>
</evidence>
<dbReference type="SUPFAM" id="SSF54427">
    <property type="entry name" value="NTF2-like"/>
    <property type="match status" value="1"/>
</dbReference>
<feature type="compositionally biased region" description="Gly residues" evidence="3">
    <location>
        <begin position="503"/>
        <end position="520"/>
    </location>
</feature>
<dbReference type="Proteomes" id="UP001244011">
    <property type="component" value="Unassembled WGS sequence"/>
</dbReference>
<evidence type="ECO:0000256" key="1">
    <source>
        <dbReference type="ARBA" id="ARBA00022884"/>
    </source>
</evidence>
<dbReference type="EMBL" id="MU839003">
    <property type="protein sequence ID" value="KAK1769330.1"/>
    <property type="molecule type" value="Genomic_DNA"/>
</dbReference>
<keyword evidence="7" id="KW-1185">Reference proteome</keyword>
<gene>
    <name evidence="6" type="ORF">QBC33DRAFT_351534</name>
</gene>
<organism evidence="6 7">
    <name type="scientific">Phialemonium atrogriseum</name>
    <dbReference type="NCBI Taxonomy" id="1093897"/>
    <lineage>
        <taxon>Eukaryota</taxon>
        <taxon>Fungi</taxon>
        <taxon>Dikarya</taxon>
        <taxon>Ascomycota</taxon>
        <taxon>Pezizomycotina</taxon>
        <taxon>Sordariomycetes</taxon>
        <taxon>Sordariomycetidae</taxon>
        <taxon>Cephalothecales</taxon>
        <taxon>Cephalothecaceae</taxon>
        <taxon>Phialemonium</taxon>
    </lineage>
</organism>
<keyword evidence="1 2" id="KW-0694">RNA-binding</keyword>
<feature type="compositionally biased region" description="Low complexity" evidence="3">
    <location>
        <begin position="324"/>
        <end position="364"/>
    </location>
</feature>
<sequence length="530" mass="55525">MATNGNVNHGPADQLGTPTSTVVDATSTGSSTSNLTKDEVGWYFVEQYYTTLSKSPEKLHLFYGKRSQFVYGLEAEVANVSVGRQAIQDKIKALDFQDCKVRVSNVDSQASFDNIVIQVIGETSNKAGEPKKFVQTFVLAQQPSGYFVLNDILRYVKEEGDDEPEVATEKESAPAKESRVIDIVTEAEPEVSKPEEPVEEDRPADLDATVIDKKLEEVGDTAKDAAPAPSEDTPSEPAIEPVAAPAKAESVAPSADPEQMAQEIAEEDAKKPETPKDPSPTPVATRVAAPVAAEPEKPKGPPKPMTWASRAAAAAGPPRPAVPLPKTATPPAQARSAAPPVSQQPAAPAAPAAAPQTTEATAAPVSSKDQGSEWQTAGAGSKRPQSISGSPAEKEGTMAYIKYVTEKVKAEDLRATLAGYGELAYFDINRQKNCAFVEFATQAGYNAAVAENPHTVNGESIVVEQRRPKANAYGGSNYNAGRGGLAGRGRGGFDGSRSASQGGPRGGFTGQSRGRGGAPRGRGASQAANA</sequence>
<dbReference type="PROSITE" id="PS50177">
    <property type="entry name" value="NTF2_DOMAIN"/>
    <property type="match status" value="1"/>
</dbReference>
<dbReference type="GO" id="GO:0034517">
    <property type="term" value="P:ribophagy"/>
    <property type="evidence" value="ECO:0007669"/>
    <property type="project" value="TreeGrafter"/>
</dbReference>
<evidence type="ECO:0000313" key="6">
    <source>
        <dbReference type="EMBL" id="KAK1769330.1"/>
    </source>
</evidence>
<dbReference type="SMART" id="SM00360">
    <property type="entry name" value="RRM"/>
    <property type="match status" value="1"/>
</dbReference>
<evidence type="ECO:0000256" key="3">
    <source>
        <dbReference type="SAM" id="MobiDB-lite"/>
    </source>
</evidence>
<dbReference type="InterPro" id="IPR002075">
    <property type="entry name" value="NTF2_dom"/>
</dbReference>
<reference evidence="6" key="1">
    <citation type="submission" date="2023-06" db="EMBL/GenBank/DDBJ databases">
        <title>Genome-scale phylogeny and comparative genomics of the fungal order Sordariales.</title>
        <authorList>
            <consortium name="Lawrence Berkeley National Laboratory"/>
            <person name="Hensen N."/>
            <person name="Bonometti L."/>
            <person name="Westerberg I."/>
            <person name="Brannstrom I.O."/>
            <person name="Guillou S."/>
            <person name="Cros-Aarteil S."/>
            <person name="Calhoun S."/>
            <person name="Haridas S."/>
            <person name="Kuo A."/>
            <person name="Mondo S."/>
            <person name="Pangilinan J."/>
            <person name="Riley R."/>
            <person name="Labutti K."/>
            <person name="Andreopoulos B."/>
            <person name="Lipzen A."/>
            <person name="Chen C."/>
            <person name="Yanf M."/>
            <person name="Daum C."/>
            <person name="Ng V."/>
            <person name="Clum A."/>
            <person name="Steindorff A."/>
            <person name="Ohm R."/>
            <person name="Martin F."/>
            <person name="Silar P."/>
            <person name="Natvig D."/>
            <person name="Lalanne C."/>
            <person name="Gautier V."/>
            <person name="Ament-Velasquez S.L."/>
            <person name="Kruys A."/>
            <person name="Hutchinson M.I."/>
            <person name="Powell A.J."/>
            <person name="Barry K."/>
            <person name="Miller A.N."/>
            <person name="Grigoriev I.V."/>
            <person name="Debuchy R."/>
            <person name="Gladieux P."/>
            <person name="Thoren M.H."/>
            <person name="Johannesson H."/>
        </authorList>
    </citation>
    <scope>NUCLEOTIDE SEQUENCE</scope>
    <source>
        <strain evidence="6">8032-3</strain>
    </source>
</reference>
<feature type="compositionally biased region" description="Basic and acidic residues" evidence="3">
    <location>
        <begin position="267"/>
        <end position="276"/>
    </location>
</feature>
<dbReference type="FunFam" id="3.10.450.50:FF:000003">
    <property type="entry name" value="Nuclear transport factor 2 family protein"/>
    <property type="match status" value="1"/>
</dbReference>
<dbReference type="GO" id="GO:0003729">
    <property type="term" value="F:mRNA binding"/>
    <property type="evidence" value="ECO:0007669"/>
    <property type="project" value="TreeGrafter"/>
</dbReference>
<dbReference type="PANTHER" id="PTHR10693">
    <property type="entry name" value="RAS GTPASE-ACTIVATING PROTEIN-BINDING PROTEIN"/>
    <property type="match status" value="1"/>
</dbReference>
<dbReference type="PANTHER" id="PTHR10693:SF20">
    <property type="entry name" value="AT27578P"/>
    <property type="match status" value="1"/>
</dbReference>
<dbReference type="InterPro" id="IPR032710">
    <property type="entry name" value="NTF2-like_dom_sf"/>
</dbReference>
<dbReference type="InterPro" id="IPR000504">
    <property type="entry name" value="RRM_dom"/>
</dbReference>
<name>A0AAJ0C3L8_9PEZI</name>
<feature type="domain" description="RRM" evidence="4">
    <location>
        <begin position="397"/>
        <end position="468"/>
    </location>
</feature>
<feature type="region of interest" description="Disordered" evidence="3">
    <location>
        <begin position="473"/>
        <end position="530"/>
    </location>
</feature>
<dbReference type="GO" id="GO:0005829">
    <property type="term" value="C:cytosol"/>
    <property type="evidence" value="ECO:0007669"/>
    <property type="project" value="TreeGrafter"/>
</dbReference>
<dbReference type="InterPro" id="IPR018222">
    <property type="entry name" value="Nuclear_transport_factor_2_euk"/>
</dbReference>
<feature type="compositionally biased region" description="Gly residues" evidence="3">
    <location>
        <begin position="481"/>
        <end position="494"/>
    </location>
</feature>
<dbReference type="GO" id="GO:1990861">
    <property type="term" value="C:Ubp3-Bre5 deubiquitination complex"/>
    <property type="evidence" value="ECO:0007669"/>
    <property type="project" value="TreeGrafter"/>
</dbReference>
<dbReference type="InterPro" id="IPR012677">
    <property type="entry name" value="Nucleotide-bd_a/b_plait_sf"/>
</dbReference>
<evidence type="ECO:0000259" key="5">
    <source>
        <dbReference type="PROSITE" id="PS50177"/>
    </source>
</evidence>
<proteinExistence type="predicted"/>